<dbReference type="AlphaFoldDB" id="A0A0J6CBF5"/>
<proteinExistence type="predicted"/>
<accession>A0A0J6CBF5</accession>
<reference evidence="1 2" key="1">
    <citation type="submission" date="2015-06" db="EMBL/GenBank/DDBJ databases">
        <title>Draft Genome Sequence of Parabacteroides goldsteinii with Putative Novel Metallo-Beta-Lactamases Isolated from a Blood Culture from a Human Patient.</title>
        <authorList>
            <person name="Krogh T.J."/>
            <person name="Agergaard C.N."/>
            <person name="Moller-Jensen J."/>
            <person name="Justesen U.S."/>
        </authorList>
    </citation>
    <scope>NUCLEOTIDE SEQUENCE [LARGE SCALE GENOMIC DNA]</scope>
    <source>
        <strain evidence="1 2">910340</strain>
    </source>
</reference>
<sequence length="61" mass="6873">MEGNRYIIKDESLAMIGKVEFIKPKNYSIIAMNLETVNDVDKVIRQCESIKEQISGGLPSD</sequence>
<organism evidence="1 2">
    <name type="scientific">Parabacteroides goldsteinii</name>
    <dbReference type="NCBI Taxonomy" id="328812"/>
    <lineage>
        <taxon>Bacteria</taxon>
        <taxon>Pseudomonadati</taxon>
        <taxon>Bacteroidota</taxon>
        <taxon>Bacteroidia</taxon>
        <taxon>Bacteroidales</taxon>
        <taxon>Tannerellaceae</taxon>
        <taxon>Parabacteroides</taxon>
    </lineage>
</organism>
<evidence type="ECO:0000313" key="2">
    <source>
        <dbReference type="Proteomes" id="UP000036166"/>
    </source>
</evidence>
<evidence type="ECO:0000313" key="1">
    <source>
        <dbReference type="EMBL" id="KMM33571.1"/>
    </source>
</evidence>
<name>A0A0J6CBF5_9BACT</name>
<dbReference type="EMBL" id="LFJV01000033">
    <property type="protein sequence ID" value="KMM33571.1"/>
    <property type="molecule type" value="Genomic_DNA"/>
</dbReference>
<comment type="caution">
    <text evidence="1">The sequence shown here is derived from an EMBL/GenBank/DDBJ whole genome shotgun (WGS) entry which is preliminary data.</text>
</comment>
<dbReference type="Proteomes" id="UP000036166">
    <property type="component" value="Unassembled WGS sequence"/>
</dbReference>
<dbReference type="RefSeq" id="WP_048315490.1">
    <property type="nucleotide sequence ID" value="NZ_LFJV01000033.1"/>
</dbReference>
<gene>
    <name evidence="1" type="ORF">ACM15_11145</name>
</gene>
<protein>
    <submittedName>
        <fullName evidence="1">Uncharacterized protein</fullName>
    </submittedName>
</protein>
<dbReference type="PATRIC" id="fig|328812.4.peg.2934"/>